<dbReference type="Gene3D" id="3.40.630.30">
    <property type="match status" value="1"/>
</dbReference>
<dbReference type="InterPro" id="IPR000182">
    <property type="entry name" value="GNAT_dom"/>
</dbReference>
<keyword evidence="5" id="KW-1185">Reference proteome</keyword>
<keyword evidence="1" id="KW-0539">Nucleus</keyword>
<dbReference type="KEGG" id="ehx:EMIHUDRAFT_233966"/>
<dbReference type="SUPFAM" id="SSF55729">
    <property type="entry name" value="Acyl-CoA N-acyltransferases (Nat)"/>
    <property type="match status" value="1"/>
</dbReference>
<feature type="domain" description="N-acetyltransferase" evidence="3">
    <location>
        <begin position="961"/>
        <end position="1105"/>
    </location>
</feature>
<feature type="region of interest" description="Disordered" evidence="2">
    <location>
        <begin position="62"/>
        <end position="138"/>
    </location>
</feature>
<name>A0A0D3K128_EMIH1</name>
<sequence>MACCESIPKEDIFDSPPRVAAIKARVDPVTDAAPSVRAAGTRDDLGASVDSLLPAMASIGLGEADSPEAVPPLCAAPADASPMEQPQATSPDPSRPAFKRPGLSAAAAPVDAGPMQPVPTPSKTPGSPCASARPHDDNAMDDASLLQAAAEPLPAADADAMQIDCPDLSQSTGGRALIERESPSAILPDPVPAKACSTKPVECMAEAASIEAVRGRNQKLKFAAFWANLKALGWTYAKGSGLQEPFVFLKPGVKKKSGRLGVTMFNGEAHLEEYIDASGYAQPVDRVPDPAKPGLEASAGSRPPRGPPVRRLDLSGEAPERSPSEGEAQVLAPNAAAPEPAAVAATASAARTGFEKINAGCLEWFVPLAPADAAALATEPERGEAERQRLSAGPPRGRPSHEEEGPGTPPGTPPPEEEQEQWLLTGHHHLGRRIARSFGEDEPMFGRVTRWLPADEASGEPALFHCVHDDGERGAPAEEVLAALQTAEAAAMELERQAEGEAPVVEAEGLKLHLSSRSSTGYKGVREMESGRFYAARKDGGQDKYLGSFDSAVEAAGLKLHMSDKSATGYKGVCYEHQRGRYRAFRTEGGRTVYIGVEVRKPSEEEAAVLAATFAQDHLPRECRVALLMPDQCQTGAMRKAKEAHGSTVRGWRLQLKKRPAKEGKPDAFDMQAGERAARGALWRGDVFAPGSKKALVSTVGIKRAMGLLAQAAAVPQPAASAAGGELAAKQPPAAAKQPPQCASDAETPPEQLPGNSSPALPGGDESASQTGGEQWLLTGHHHLGRRIARSFGEDEPMFGRVTRWLPADEASGEPALFHCVHDDGERGAPAEEVLAALQTAEAAAMELGRRLGEGVAGMLSPTAPVEVRKPSEEEAAVLAATFAQDHLPRECRVALLMPDQCQTGAMRKAKEAHGSTVRGWRLQLKKRPAKEGKPDAFDMQAGERAARLCAEEHAGDLRFQVLRGGATSAAAGGGALLALLLYCDLVNAQLPSMTLKYITKLVLRSDHRSVSLESSVGSGGVTYRPFVHGEPDGGFAELTFCVVRSDTQVRGLGTRLMNHLKAQLVGLGCNSLLTYADESAAAGRALGFFLQQGFTDSVSLPAAR</sequence>
<reference evidence="5" key="1">
    <citation type="journal article" date="2013" name="Nature">
        <title>Pan genome of the phytoplankton Emiliania underpins its global distribution.</title>
        <authorList>
            <person name="Read B.A."/>
            <person name="Kegel J."/>
            <person name="Klute M.J."/>
            <person name="Kuo A."/>
            <person name="Lefebvre S.C."/>
            <person name="Maumus F."/>
            <person name="Mayer C."/>
            <person name="Miller J."/>
            <person name="Monier A."/>
            <person name="Salamov A."/>
            <person name="Young J."/>
            <person name="Aguilar M."/>
            <person name="Claverie J.M."/>
            <person name="Frickenhaus S."/>
            <person name="Gonzalez K."/>
            <person name="Herman E.K."/>
            <person name="Lin Y.C."/>
            <person name="Napier J."/>
            <person name="Ogata H."/>
            <person name="Sarno A.F."/>
            <person name="Shmutz J."/>
            <person name="Schroeder D."/>
            <person name="de Vargas C."/>
            <person name="Verret F."/>
            <person name="von Dassow P."/>
            <person name="Valentin K."/>
            <person name="Van de Peer Y."/>
            <person name="Wheeler G."/>
            <person name="Dacks J.B."/>
            <person name="Delwiche C.F."/>
            <person name="Dyhrman S.T."/>
            <person name="Glockner G."/>
            <person name="John U."/>
            <person name="Richards T."/>
            <person name="Worden A.Z."/>
            <person name="Zhang X."/>
            <person name="Grigoriev I.V."/>
            <person name="Allen A.E."/>
            <person name="Bidle K."/>
            <person name="Borodovsky M."/>
            <person name="Bowler C."/>
            <person name="Brownlee C."/>
            <person name="Cock J.M."/>
            <person name="Elias M."/>
            <person name="Gladyshev V.N."/>
            <person name="Groth M."/>
            <person name="Guda C."/>
            <person name="Hadaegh A."/>
            <person name="Iglesias-Rodriguez M.D."/>
            <person name="Jenkins J."/>
            <person name="Jones B.M."/>
            <person name="Lawson T."/>
            <person name="Leese F."/>
            <person name="Lindquist E."/>
            <person name="Lobanov A."/>
            <person name="Lomsadze A."/>
            <person name="Malik S.B."/>
            <person name="Marsh M.E."/>
            <person name="Mackinder L."/>
            <person name="Mock T."/>
            <person name="Mueller-Roeber B."/>
            <person name="Pagarete A."/>
            <person name="Parker M."/>
            <person name="Probert I."/>
            <person name="Quesneville H."/>
            <person name="Raines C."/>
            <person name="Rensing S.A."/>
            <person name="Riano-Pachon D.M."/>
            <person name="Richier S."/>
            <person name="Rokitta S."/>
            <person name="Shiraiwa Y."/>
            <person name="Soanes D.M."/>
            <person name="van der Giezen M."/>
            <person name="Wahlund T.M."/>
            <person name="Williams B."/>
            <person name="Wilson W."/>
            <person name="Wolfe G."/>
            <person name="Wurch L.L."/>
        </authorList>
    </citation>
    <scope>NUCLEOTIDE SEQUENCE</scope>
</reference>
<dbReference type="STRING" id="2903.R1D299"/>
<dbReference type="Pfam" id="PF00583">
    <property type="entry name" value="Acetyltransf_1"/>
    <property type="match status" value="1"/>
</dbReference>
<feature type="region of interest" description="Disordered" evidence="2">
    <location>
        <begin position="376"/>
        <end position="418"/>
    </location>
</feature>
<dbReference type="GO" id="GO:0010484">
    <property type="term" value="F:histone H3 acetyltransferase activity"/>
    <property type="evidence" value="ECO:0007669"/>
    <property type="project" value="TreeGrafter"/>
</dbReference>
<dbReference type="PaxDb" id="2903-EOD29463"/>
<feature type="region of interest" description="Disordered" evidence="2">
    <location>
        <begin position="282"/>
        <end position="329"/>
    </location>
</feature>
<dbReference type="Proteomes" id="UP000013827">
    <property type="component" value="Unassembled WGS sequence"/>
</dbReference>
<dbReference type="EnsemblProtists" id="EOD29463">
    <property type="protein sequence ID" value="EOD29463"/>
    <property type="gene ID" value="EMIHUDRAFT_233966"/>
</dbReference>
<evidence type="ECO:0000259" key="3">
    <source>
        <dbReference type="PROSITE" id="PS51186"/>
    </source>
</evidence>
<dbReference type="RefSeq" id="XP_005781892.1">
    <property type="nucleotide sequence ID" value="XM_005781835.1"/>
</dbReference>
<reference evidence="4" key="2">
    <citation type="submission" date="2024-10" db="UniProtKB">
        <authorList>
            <consortium name="EnsemblProtists"/>
        </authorList>
    </citation>
    <scope>IDENTIFICATION</scope>
</reference>
<dbReference type="PROSITE" id="PS51186">
    <property type="entry name" value="GNAT"/>
    <property type="match status" value="1"/>
</dbReference>
<dbReference type="CDD" id="cd04301">
    <property type="entry name" value="NAT_SF"/>
    <property type="match status" value="1"/>
</dbReference>
<dbReference type="HOGENOM" id="CLU_282614_0_0_1"/>
<proteinExistence type="predicted"/>
<protein>
    <recommendedName>
        <fullName evidence="3">N-acetyltransferase domain-containing protein</fullName>
    </recommendedName>
</protein>
<organism evidence="4 5">
    <name type="scientific">Emiliania huxleyi (strain CCMP1516)</name>
    <dbReference type="NCBI Taxonomy" id="280463"/>
    <lineage>
        <taxon>Eukaryota</taxon>
        <taxon>Haptista</taxon>
        <taxon>Haptophyta</taxon>
        <taxon>Prymnesiophyceae</taxon>
        <taxon>Isochrysidales</taxon>
        <taxon>Noelaerhabdaceae</taxon>
        <taxon>Emiliania</taxon>
    </lineage>
</organism>
<feature type="compositionally biased region" description="Basic and acidic residues" evidence="2">
    <location>
        <begin position="310"/>
        <end position="324"/>
    </location>
</feature>
<dbReference type="GO" id="GO:0045944">
    <property type="term" value="P:positive regulation of transcription by RNA polymerase II"/>
    <property type="evidence" value="ECO:0007669"/>
    <property type="project" value="TreeGrafter"/>
</dbReference>
<accession>A0A0D3K128</accession>
<evidence type="ECO:0000313" key="5">
    <source>
        <dbReference type="Proteomes" id="UP000013827"/>
    </source>
</evidence>
<dbReference type="GO" id="GO:0000123">
    <property type="term" value="C:histone acetyltransferase complex"/>
    <property type="evidence" value="ECO:0007669"/>
    <property type="project" value="TreeGrafter"/>
</dbReference>
<feature type="region of interest" description="Disordered" evidence="2">
    <location>
        <begin position="724"/>
        <end position="772"/>
    </location>
</feature>
<evidence type="ECO:0000256" key="2">
    <source>
        <dbReference type="SAM" id="MobiDB-lite"/>
    </source>
</evidence>
<dbReference type="AlphaFoldDB" id="A0A0D3K128"/>
<feature type="compositionally biased region" description="Basic and acidic residues" evidence="2">
    <location>
        <begin position="379"/>
        <end position="389"/>
    </location>
</feature>
<dbReference type="PANTHER" id="PTHR45750:SF3">
    <property type="entry name" value="HISTONE ACETYLTRANSFERASE"/>
    <property type="match status" value="1"/>
</dbReference>
<dbReference type="eggNOG" id="KOG1472">
    <property type="taxonomic scope" value="Eukaryota"/>
</dbReference>
<evidence type="ECO:0000313" key="4">
    <source>
        <dbReference type="EnsemblProtists" id="EOD29463"/>
    </source>
</evidence>
<feature type="compositionally biased region" description="Low complexity" evidence="2">
    <location>
        <begin position="724"/>
        <end position="741"/>
    </location>
</feature>
<dbReference type="InterPro" id="IPR016181">
    <property type="entry name" value="Acyl_CoA_acyltransferase"/>
</dbReference>
<dbReference type="InterPro" id="IPR037800">
    <property type="entry name" value="GCN5"/>
</dbReference>
<evidence type="ECO:0000256" key="1">
    <source>
        <dbReference type="ARBA" id="ARBA00023242"/>
    </source>
</evidence>
<dbReference type="GeneID" id="17274736"/>
<dbReference type="PANTHER" id="PTHR45750">
    <property type="entry name" value="GH11602P"/>
    <property type="match status" value="1"/>
</dbReference>